<dbReference type="PANTHER" id="PTHR43328">
    <property type="entry name" value="ACETYLTRANSFERASE-RELATED"/>
    <property type="match status" value="1"/>
</dbReference>
<dbReference type="EMBL" id="JAPQKR010000008">
    <property type="protein sequence ID" value="KAJ5211712.1"/>
    <property type="molecule type" value="Genomic_DNA"/>
</dbReference>
<comment type="caution">
    <text evidence="2">The sequence shown here is derived from an EMBL/GenBank/DDBJ whole genome shotgun (WGS) entry which is preliminary data.</text>
</comment>
<feature type="domain" description="N-acetyltransferase" evidence="1">
    <location>
        <begin position="169"/>
        <end position="233"/>
    </location>
</feature>
<proteinExistence type="predicted"/>
<dbReference type="SUPFAM" id="SSF55729">
    <property type="entry name" value="Acyl-CoA N-acyltransferases (Nat)"/>
    <property type="match status" value="1"/>
</dbReference>
<keyword evidence="3" id="KW-1185">Reference proteome</keyword>
<evidence type="ECO:0000313" key="3">
    <source>
        <dbReference type="Proteomes" id="UP001150904"/>
    </source>
</evidence>
<dbReference type="GeneID" id="83177721"/>
<gene>
    <name evidence="2" type="ORF">N7498_003358</name>
</gene>
<dbReference type="GO" id="GO:0016747">
    <property type="term" value="F:acyltransferase activity, transferring groups other than amino-acyl groups"/>
    <property type="evidence" value="ECO:0007669"/>
    <property type="project" value="InterPro"/>
</dbReference>
<protein>
    <recommendedName>
        <fullName evidence="1">N-acetyltransferase domain-containing protein</fullName>
    </recommendedName>
</protein>
<evidence type="ECO:0000313" key="2">
    <source>
        <dbReference type="EMBL" id="KAJ5211712.1"/>
    </source>
</evidence>
<dbReference type="Proteomes" id="UP001150904">
    <property type="component" value="Unassembled WGS sequence"/>
</dbReference>
<dbReference type="Gene3D" id="3.40.630.30">
    <property type="match status" value="1"/>
</dbReference>
<evidence type="ECO:0000259" key="1">
    <source>
        <dbReference type="Pfam" id="PF13302"/>
    </source>
</evidence>
<sequence length="264" mass="30267">MTVHYNRLTKEPYLRLPTPLSNIIITPHRLENIDETATALAEILNDPRVYPWLEGPPYPYQHEDGVKWIEAKCKENEDVLSTLRRYLEQREGMSNSKSAAVVSKQDREFIDTCPFTCIREVLEEDAASGAPLKDRLIGDMTLARYTFYEHPHDSEERSEAQRRNNELPTGDENIIWALGDFLAPSHHGKGIMSLAIRTLIHEWGIPHMNVRHLRCCAFQGNEGSLKVFERNNFERGVTLKDWVPVSESRGGGRKSIVLMTWRGA</sequence>
<name>A0A9W9T6U2_9EURO</name>
<dbReference type="InterPro" id="IPR000182">
    <property type="entry name" value="GNAT_dom"/>
</dbReference>
<dbReference type="PANTHER" id="PTHR43328:SF1">
    <property type="entry name" value="N-ACETYLTRANSFERASE DOMAIN-CONTAINING PROTEIN"/>
    <property type="match status" value="1"/>
</dbReference>
<accession>A0A9W9T6U2</accession>
<reference evidence="2" key="2">
    <citation type="journal article" date="2023" name="IMA Fungus">
        <title>Comparative genomic study of the Penicillium genus elucidates a diverse pangenome and 15 lateral gene transfer events.</title>
        <authorList>
            <person name="Petersen C."/>
            <person name="Sorensen T."/>
            <person name="Nielsen M.R."/>
            <person name="Sondergaard T.E."/>
            <person name="Sorensen J.L."/>
            <person name="Fitzpatrick D.A."/>
            <person name="Frisvad J.C."/>
            <person name="Nielsen K.L."/>
        </authorList>
    </citation>
    <scope>NUCLEOTIDE SEQUENCE</scope>
    <source>
        <strain evidence="2">IBT 15544</strain>
    </source>
</reference>
<dbReference type="OrthoDB" id="630895at2759"/>
<dbReference type="RefSeq" id="XP_058309882.1">
    <property type="nucleotide sequence ID" value="XM_058450420.1"/>
</dbReference>
<dbReference type="AlphaFoldDB" id="A0A9W9T6U2"/>
<organism evidence="2 3">
    <name type="scientific">Penicillium cinerascens</name>
    <dbReference type="NCBI Taxonomy" id="70096"/>
    <lineage>
        <taxon>Eukaryota</taxon>
        <taxon>Fungi</taxon>
        <taxon>Dikarya</taxon>
        <taxon>Ascomycota</taxon>
        <taxon>Pezizomycotina</taxon>
        <taxon>Eurotiomycetes</taxon>
        <taxon>Eurotiomycetidae</taxon>
        <taxon>Eurotiales</taxon>
        <taxon>Aspergillaceae</taxon>
        <taxon>Penicillium</taxon>
    </lineage>
</organism>
<dbReference type="Pfam" id="PF13302">
    <property type="entry name" value="Acetyltransf_3"/>
    <property type="match status" value="1"/>
</dbReference>
<dbReference type="InterPro" id="IPR016181">
    <property type="entry name" value="Acyl_CoA_acyltransferase"/>
</dbReference>
<reference evidence="2" key="1">
    <citation type="submission" date="2022-12" db="EMBL/GenBank/DDBJ databases">
        <authorList>
            <person name="Petersen C."/>
        </authorList>
    </citation>
    <scope>NUCLEOTIDE SEQUENCE</scope>
    <source>
        <strain evidence="2">IBT 15544</strain>
    </source>
</reference>